<proteinExistence type="predicted"/>
<accession>A0A382YJP1</accession>
<evidence type="ECO:0000313" key="1">
    <source>
        <dbReference type="EMBL" id="SVD83506.1"/>
    </source>
</evidence>
<feature type="non-terminal residue" evidence="1">
    <location>
        <position position="27"/>
    </location>
</feature>
<protein>
    <submittedName>
        <fullName evidence="1">Uncharacterized protein</fullName>
    </submittedName>
</protein>
<dbReference type="EMBL" id="UINC01176399">
    <property type="protein sequence ID" value="SVD83506.1"/>
    <property type="molecule type" value="Genomic_DNA"/>
</dbReference>
<gene>
    <name evidence="1" type="ORF">METZ01_LOCUS436360</name>
</gene>
<sequence length="27" mass="2862">VGEGNLLIGALALCREGKWDAAHKIVQ</sequence>
<feature type="non-terminal residue" evidence="1">
    <location>
        <position position="1"/>
    </location>
</feature>
<dbReference type="AlphaFoldDB" id="A0A382YJP1"/>
<reference evidence="1" key="1">
    <citation type="submission" date="2018-05" db="EMBL/GenBank/DDBJ databases">
        <authorList>
            <person name="Lanie J.A."/>
            <person name="Ng W.-L."/>
            <person name="Kazmierczak K.M."/>
            <person name="Andrzejewski T.M."/>
            <person name="Davidsen T.M."/>
            <person name="Wayne K.J."/>
            <person name="Tettelin H."/>
            <person name="Glass J.I."/>
            <person name="Rusch D."/>
            <person name="Podicherti R."/>
            <person name="Tsui H.-C.T."/>
            <person name="Winkler M.E."/>
        </authorList>
    </citation>
    <scope>NUCLEOTIDE SEQUENCE</scope>
</reference>
<name>A0A382YJP1_9ZZZZ</name>
<organism evidence="1">
    <name type="scientific">marine metagenome</name>
    <dbReference type="NCBI Taxonomy" id="408172"/>
    <lineage>
        <taxon>unclassified sequences</taxon>
        <taxon>metagenomes</taxon>
        <taxon>ecological metagenomes</taxon>
    </lineage>
</organism>